<dbReference type="RefSeq" id="WP_126580964.1">
    <property type="nucleotide sequence ID" value="NZ_BIFR01000001.1"/>
</dbReference>
<evidence type="ECO:0000256" key="1">
    <source>
        <dbReference type="SAM" id="MobiDB-lite"/>
    </source>
</evidence>
<feature type="region of interest" description="Disordered" evidence="1">
    <location>
        <begin position="339"/>
        <end position="389"/>
    </location>
</feature>
<dbReference type="Proteomes" id="UP000287352">
    <property type="component" value="Unassembled WGS sequence"/>
</dbReference>
<organism evidence="2 3">
    <name type="scientific">Tengunoibacter tsumagoiensis</name>
    <dbReference type="NCBI Taxonomy" id="2014871"/>
    <lineage>
        <taxon>Bacteria</taxon>
        <taxon>Bacillati</taxon>
        <taxon>Chloroflexota</taxon>
        <taxon>Ktedonobacteria</taxon>
        <taxon>Ktedonobacterales</taxon>
        <taxon>Dictyobacteraceae</taxon>
        <taxon>Tengunoibacter</taxon>
    </lineage>
</organism>
<dbReference type="OrthoDB" id="166410at2"/>
<dbReference type="AlphaFoldDB" id="A0A402A2S9"/>
<feature type="region of interest" description="Disordered" evidence="1">
    <location>
        <begin position="182"/>
        <end position="202"/>
    </location>
</feature>
<reference evidence="3" key="1">
    <citation type="submission" date="2018-12" db="EMBL/GenBank/DDBJ databases">
        <title>Tengunoibacter tsumagoiensis gen. nov., sp. nov., Dictyobacter kobayashii sp. nov., D. alpinus sp. nov., and D. joshuensis sp. nov. and description of Dictyobacteraceae fam. nov. within the order Ktedonobacterales isolated from Tengu-no-mugimeshi.</title>
        <authorList>
            <person name="Wang C.M."/>
            <person name="Zheng Y."/>
            <person name="Sakai Y."/>
            <person name="Toyoda A."/>
            <person name="Minakuchi Y."/>
            <person name="Abe K."/>
            <person name="Yokota A."/>
            <person name="Yabe S."/>
        </authorList>
    </citation>
    <scope>NUCLEOTIDE SEQUENCE [LARGE SCALE GENOMIC DNA]</scope>
    <source>
        <strain evidence="3">Uno3</strain>
    </source>
</reference>
<gene>
    <name evidence="2" type="ORF">KTT_32990</name>
</gene>
<evidence type="ECO:0000313" key="2">
    <source>
        <dbReference type="EMBL" id="GCE13440.1"/>
    </source>
</evidence>
<protein>
    <submittedName>
        <fullName evidence="2">Uncharacterized protein</fullName>
    </submittedName>
</protein>
<dbReference type="EMBL" id="BIFR01000001">
    <property type="protein sequence ID" value="GCE13440.1"/>
    <property type="molecule type" value="Genomic_DNA"/>
</dbReference>
<proteinExistence type="predicted"/>
<feature type="compositionally biased region" description="Basic residues" evidence="1">
    <location>
        <begin position="353"/>
        <end position="373"/>
    </location>
</feature>
<comment type="caution">
    <text evidence="2">The sequence shown here is derived from an EMBL/GenBank/DDBJ whole genome shotgun (WGS) entry which is preliminary data.</text>
</comment>
<accession>A0A402A2S9</accession>
<evidence type="ECO:0000313" key="3">
    <source>
        <dbReference type="Proteomes" id="UP000287352"/>
    </source>
</evidence>
<name>A0A402A2S9_9CHLR</name>
<keyword evidence="3" id="KW-1185">Reference proteome</keyword>
<sequence>MSQSYESSKERIGFAEVARLFAELPGTDLQQFVSAYHVWMAQQRLEDIAREIAVFQNRIAENEKYLQPLQPSPVALAALAQFQAYGVSDSDLLDRMLERGDEWLDHTLALLERCDQLDMIGSDYTSWCHHALEGAYDWMTSIEDEATPRQPVDPVDEQQVQLEHLFADVTEDLLLQKLMSEPDSLREEPPAAPDIQDEGEGPEDLYLLNDVTEEILFQKLMSDSGSLPVVRPDTGSSRVVDVEEEMLQPDTEEERAPQILEGADIEGLLSALEQVFAGDPLLSGDDYLPQPVEELDEPSGQTAENEEEALVVRADEERDDLPVRINEMDDLPVRINEMDDFSETPLVEERPEKRRKYVKKKKEQKLRRSHFIHKSSGGFRRSIRKVRHR</sequence>